<gene>
    <name evidence="20" type="primary">murB</name>
    <name evidence="21" type="ORF">WM2015_2084</name>
</gene>
<evidence type="ECO:0000256" key="15">
    <source>
        <dbReference type="ARBA" id="ARBA00023002"/>
    </source>
</evidence>
<dbReference type="InterPro" id="IPR016169">
    <property type="entry name" value="FAD-bd_PCMH_sub2"/>
</dbReference>
<keyword evidence="11 20" id="KW-0274">FAD</keyword>
<dbReference type="PANTHER" id="PTHR21071">
    <property type="entry name" value="UDP-N-ACETYLENOLPYRUVOYLGLUCOSAMINE REDUCTASE"/>
    <property type="match status" value="1"/>
</dbReference>
<dbReference type="AlphaFoldDB" id="A0A0K0XXM3"/>
<dbReference type="InterPro" id="IPR011601">
    <property type="entry name" value="MurB_C"/>
</dbReference>
<dbReference type="InterPro" id="IPR003170">
    <property type="entry name" value="MurB"/>
</dbReference>
<dbReference type="GO" id="GO:0071555">
    <property type="term" value="P:cell wall organization"/>
    <property type="evidence" value="ECO:0007669"/>
    <property type="project" value="UniProtKB-KW"/>
</dbReference>
<keyword evidence="22" id="KW-1185">Reference proteome</keyword>
<evidence type="ECO:0000256" key="11">
    <source>
        <dbReference type="ARBA" id="ARBA00022827"/>
    </source>
</evidence>
<evidence type="ECO:0000256" key="9">
    <source>
        <dbReference type="ARBA" id="ARBA00022618"/>
    </source>
</evidence>
<dbReference type="InterPro" id="IPR016167">
    <property type="entry name" value="FAD-bd_PCMH_sub1"/>
</dbReference>
<dbReference type="NCBIfam" id="NF000755">
    <property type="entry name" value="PRK00046.1"/>
    <property type="match status" value="1"/>
</dbReference>
<evidence type="ECO:0000256" key="14">
    <source>
        <dbReference type="ARBA" id="ARBA00022984"/>
    </source>
</evidence>
<keyword evidence="17 20" id="KW-0961">Cell wall biogenesis/degradation</keyword>
<evidence type="ECO:0000256" key="6">
    <source>
        <dbReference type="ARBA" id="ARBA00012518"/>
    </source>
</evidence>
<feature type="active site" evidence="20">
    <location>
        <position position="163"/>
    </location>
</feature>
<accession>A0A0K0XXM3</accession>
<evidence type="ECO:0000256" key="20">
    <source>
        <dbReference type="HAMAP-Rule" id="MF_00037"/>
    </source>
</evidence>
<evidence type="ECO:0000256" key="12">
    <source>
        <dbReference type="ARBA" id="ARBA00022857"/>
    </source>
</evidence>
<evidence type="ECO:0000256" key="10">
    <source>
        <dbReference type="ARBA" id="ARBA00022630"/>
    </source>
</evidence>
<comment type="pathway">
    <text evidence="4 20">Cell wall biogenesis; peptidoglycan biosynthesis.</text>
</comment>
<keyword evidence="8 20" id="KW-0963">Cytoplasm</keyword>
<dbReference type="GO" id="GO:0051301">
    <property type="term" value="P:cell division"/>
    <property type="evidence" value="ECO:0007669"/>
    <property type="project" value="UniProtKB-KW"/>
</dbReference>
<dbReference type="GO" id="GO:0009252">
    <property type="term" value="P:peptidoglycan biosynthetic process"/>
    <property type="evidence" value="ECO:0007669"/>
    <property type="project" value="UniProtKB-UniRule"/>
</dbReference>
<dbReference type="NCBIfam" id="TIGR00179">
    <property type="entry name" value="murB"/>
    <property type="match status" value="1"/>
</dbReference>
<keyword evidence="16 20" id="KW-0131">Cell cycle</keyword>
<keyword evidence="13 20" id="KW-0133">Cell shape</keyword>
<comment type="cofactor">
    <cofactor evidence="1 20">
        <name>FAD</name>
        <dbReference type="ChEBI" id="CHEBI:57692"/>
    </cofactor>
</comment>
<comment type="catalytic activity">
    <reaction evidence="19 20">
        <text>UDP-N-acetyl-alpha-D-muramate + NADP(+) = UDP-N-acetyl-3-O-(1-carboxyvinyl)-alpha-D-glucosamine + NADPH + H(+)</text>
        <dbReference type="Rhea" id="RHEA:12248"/>
        <dbReference type="ChEBI" id="CHEBI:15378"/>
        <dbReference type="ChEBI" id="CHEBI:57783"/>
        <dbReference type="ChEBI" id="CHEBI:58349"/>
        <dbReference type="ChEBI" id="CHEBI:68483"/>
        <dbReference type="ChEBI" id="CHEBI:70757"/>
        <dbReference type="EC" id="1.3.1.98"/>
    </reaction>
</comment>
<keyword evidence="15 20" id="KW-0560">Oxidoreductase</keyword>
<keyword evidence="12 20" id="KW-0521">NADP</keyword>
<dbReference type="PROSITE" id="PS51387">
    <property type="entry name" value="FAD_PCMH"/>
    <property type="match status" value="1"/>
</dbReference>
<dbReference type="KEGG" id="wma:WM2015_2084"/>
<keyword evidence="10 20" id="KW-0285">Flavoprotein</keyword>
<reference evidence="21 22" key="1">
    <citation type="submission" date="2015-07" db="EMBL/GenBank/DDBJ databases">
        <authorList>
            <person name="Noorani M."/>
        </authorList>
    </citation>
    <scope>NUCLEOTIDE SEQUENCE [LARGE SCALE GENOMIC DNA]</scope>
    <source>
        <strain evidence="21 22">KCTC 42284</strain>
    </source>
</reference>
<dbReference type="EMBL" id="CP012154">
    <property type="protein sequence ID" value="AKS42449.1"/>
    <property type="molecule type" value="Genomic_DNA"/>
</dbReference>
<evidence type="ECO:0000313" key="21">
    <source>
        <dbReference type="EMBL" id="AKS42449.1"/>
    </source>
</evidence>
<evidence type="ECO:0000256" key="7">
    <source>
        <dbReference type="ARBA" id="ARBA00015188"/>
    </source>
</evidence>
<keyword evidence="9 20" id="KW-0132">Cell division</keyword>
<evidence type="ECO:0000256" key="18">
    <source>
        <dbReference type="ARBA" id="ARBA00031026"/>
    </source>
</evidence>
<dbReference type="Pfam" id="PF01565">
    <property type="entry name" value="FAD_binding_4"/>
    <property type="match status" value="1"/>
</dbReference>
<evidence type="ECO:0000256" key="4">
    <source>
        <dbReference type="ARBA" id="ARBA00004752"/>
    </source>
</evidence>
<dbReference type="RefSeq" id="WP_049726009.1">
    <property type="nucleotide sequence ID" value="NZ_CP012154.1"/>
</dbReference>
<dbReference type="OrthoDB" id="9804753at2"/>
<feature type="active site" evidence="20">
    <location>
        <position position="333"/>
    </location>
</feature>
<dbReference type="GO" id="GO:0071949">
    <property type="term" value="F:FAD binding"/>
    <property type="evidence" value="ECO:0007669"/>
    <property type="project" value="InterPro"/>
</dbReference>
<dbReference type="GO" id="GO:0008762">
    <property type="term" value="F:UDP-N-acetylmuramate dehydrogenase activity"/>
    <property type="evidence" value="ECO:0007669"/>
    <property type="project" value="UniProtKB-UniRule"/>
</dbReference>
<protein>
    <recommendedName>
        <fullName evidence="7 20">UDP-N-acetylenolpyruvoylglucosamine reductase</fullName>
        <ecNumber evidence="6 20">1.3.1.98</ecNumber>
    </recommendedName>
    <alternativeName>
        <fullName evidence="18 20">UDP-N-acetylmuramate dehydrogenase</fullName>
    </alternativeName>
</protein>
<evidence type="ECO:0000256" key="2">
    <source>
        <dbReference type="ARBA" id="ARBA00003921"/>
    </source>
</evidence>
<dbReference type="Gene3D" id="3.30.43.10">
    <property type="entry name" value="Uridine Diphospho-n-acetylenolpyruvylglucosamine Reductase, domain 2"/>
    <property type="match status" value="1"/>
</dbReference>
<dbReference type="Proteomes" id="UP000066624">
    <property type="component" value="Chromosome"/>
</dbReference>
<name>A0A0K0XXM3_9GAMM</name>
<evidence type="ECO:0000256" key="16">
    <source>
        <dbReference type="ARBA" id="ARBA00023306"/>
    </source>
</evidence>
<proteinExistence type="inferred from homology"/>
<evidence type="ECO:0000256" key="17">
    <source>
        <dbReference type="ARBA" id="ARBA00023316"/>
    </source>
</evidence>
<dbReference type="GO" id="GO:0008360">
    <property type="term" value="P:regulation of cell shape"/>
    <property type="evidence" value="ECO:0007669"/>
    <property type="project" value="UniProtKB-KW"/>
</dbReference>
<dbReference type="Pfam" id="PF02873">
    <property type="entry name" value="MurB_C"/>
    <property type="match status" value="1"/>
</dbReference>
<feature type="active site" description="Proton donor" evidence="20">
    <location>
        <position position="237"/>
    </location>
</feature>
<dbReference type="EC" id="1.3.1.98" evidence="6 20"/>
<dbReference type="STRING" id="1579979.WM2015_2084"/>
<evidence type="ECO:0000256" key="1">
    <source>
        <dbReference type="ARBA" id="ARBA00001974"/>
    </source>
</evidence>
<dbReference type="Gene3D" id="3.90.78.10">
    <property type="entry name" value="UDP-N-acetylenolpyruvoylglucosamine reductase, C-terminal domain"/>
    <property type="match status" value="1"/>
</dbReference>
<evidence type="ECO:0000256" key="3">
    <source>
        <dbReference type="ARBA" id="ARBA00004496"/>
    </source>
</evidence>
<sequence>MHPPEAIRPAELRTLSTFRLPAQAAELRCIEHPEQLPALPDFDGPDLILGGGSNTIFLDDWPGRILLDRMRGLSFETIDHDRVRVRAAAGESWHGLVRRCLDEGLHGIENLALIPGSVGAAPVQNIGAYGVELDQVFESLRAWDRQARRWVELDREDCAFAYRDSRFKSQEPDRYFITEVRLVLSRRFSPNLSYSSLAEALDRAQTPEPTPRQLVAAILRLRRHRLPDPARLANAGSFFKNPIVESDQAREVLAITPDLPHWDLPDGRVKLAAGAMLERQGFKGLRRGALGVYTNHALVLVNHGGGQGPELRALIDHLIASIRARYGITLEPEPRLIG</sequence>
<comment type="similarity">
    <text evidence="5 20">Belongs to the MurB family.</text>
</comment>
<evidence type="ECO:0000256" key="5">
    <source>
        <dbReference type="ARBA" id="ARBA00010485"/>
    </source>
</evidence>
<comment type="function">
    <text evidence="2 20">Cell wall formation.</text>
</comment>
<dbReference type="PANTHER" id="PTHR21071:SF4">
    <property type="entry name" value="UDP-N-ACETYLENOLPYRUVOYLGLUCOSAMINE REDUCTASE"/>
    <property type="match status" value="1"/>
</dbReference>
<dbReference type="GO" id="GO:0005829">
    <property type="term" value="C:cytosol"/>
    <property type="evidence" value="ECO:0007669"/>
    <property type="project" value="TreeGrafter"/>
</dbReference>
<dbReference type="UniPathway" id="UPA00219"/>
<dbReference type="Gene3D" id="3.30.465.10">
    <property type="match status" value="1"/>
</dbReference>
<dbReference type="InterPro" id="IPR036635">
    <property type="entry name" value="MurB_C_sf"/>
</dbReference>
<dbReference type="SUPFAM" id="SSF56176">
    <property type="entry name" value="FAD-binding/transporter-associated domain-like"/>
    <property type="match status" value="1"/>
</dbReference>
<evidence type="ECO:0000256" key="19">
    <source>
        <dbReference type="ARBA" id="ARBA00048914"/>
    </source>
</evidence>
<dbReference type="InterPro" id="IPR006094">
    <property type="entry name" value="Oxid_FAD_bind_N"/>
</dbReference>
<organism evidence="21 22">
    <name type="scientific">Wenzhouxiangella marina</name>
    <dbReference type="NCBI Taxonomy" id="1579979"/>
    <lineage>
        <taxon>Bacteria</taxon>
        <taxon>Pseudomonadati</taxon>
        <taxon>Pseudomonadota</taxon>
        <taxon>Gammaproteobacteria</taxon>
        <taxon>Chromatiales</taxon>
        <taxon>Wenzhouxiangellaceae</taxon>
        <taxon>Wenzhouxiangella</taxon>
    </lineage>
</organism>
<evidence type="ECO:0000313" key="22">
    <source>
        <dbReference type="Proteomes" id="UP000066624"/>
    </source>
</evidence>
<dbReference type="PATRIC" id="fig|1579979.3.peg.2129"/>
<dbReference type="HAMAP" id="MF_00037">
    <property type="entry name" value="MurB"/>
    <property type="match status" value="1"/>
</dbReference>
<evidence type="ECO:0000256" key="8">
    <source>
        <dbReference type="ARBA" id="ARBA00022490"/>
    </source>
</evidence>
<comment type="subcellular location">
    <subcellularLocation>
        <location evidence="3 20">Cytoplasm</location>
    </subcellularLocation>
</comment>
<dbReference type="InterPro" id="IPR016166">
    <property type="entry name" value="FAD-bd_PCMH"/>
</dbReference>
<keyword evidence="14 20" id="KW-0573">Peptidoglycan synthesis</keyword>
<dbReference type="InterPro" id="IPR036318">
    <property type="entry name" value="FAD-bd_PCMH-like_sf"/>
</dbReference>
<evidence type="ECO:0000256" key="13">
    <source>
        <dbReference type="ARBA" id="ARBA00022960"/>
    </source>
</evidence>
<dbReference type="SUPFAM" id="SSF56194">
    <property type="entry name" value="Uridine diphospho-N-Acetylenolpyruvylglucosamine reductase, MurB, C-terminal domain"/>
    <property type="match status" value="1"/>
</dbReference>